<evidence type="ECO:0000313" key="4">
    <source>
        <dbReference type="Proteomes" id="UP001314263"/>
    </source>
</evidence>
<feature type="chain" id="PRO_5043314833" evidence="2">
    <location>
        <begin position="24"/>
        <end position="216"/>
    </location>
</feature>
<evidence type="ECO:0000256" key="2">
    <source>
        <dbReference type="SAM" id="SignalP"/>
    </source>
</evidence>
<dbReference type="Pfam" id="PF01391">
    <property type="entry name" value="Collagen"/>
    <property type="match status" value="1"/>
</dbReference>
<dbReference type="PANTHER" id="PTHR24023">
    <property type="entry name" value="COLLAGEN ALPHA"/>
    <property type="match status" value="1"/>
</dbReference>
<accession>A0AAV1IKH5</accession>
<feature type="compositionally biased region" description="Low complexity" evidence="1">
    <location>
        <begin position="205"/>
        <end position="216"/>
    </location>
</feature>
<dbReference type="GO" id="GO:0030020">
    <property type="term" value="F:extracellular matrix structural constituent conferring tensile strength"/>
    <property type="evidence" value="ECO:0007669"/>
    <property type="project" value="TreeGrafter"/>
</dbReference>
<dbReference type="GO" id="GO:0031012">
    <property type="term" value="C:extracellular matrix"/>
    <property type="evidence" value="ECO:0007669"/>
    <property type="project" value="TreeGrafter"/>
</dbReference>
<dbReference type="GO" id="GO:0005615">
    <property type="term" value="C:extracellular space"/>
    <property type="evidence" value="ECO:0007669"/>
    <property type="project" value="TreeGrafter"/>
</dbReference>
<reference evidence="3 4" key="1">
    <citation type="submission" date="2023-10" db="EMBL/GenBank/DDBJ databases">
        <authorList>
            <person name="Maclean D."/>
            <person name="Macfadyen A."/>
        </authorList>
    </citation>
    <scope>NUCLEOTIDE SEQUENCE [LARGE SCALE GENOMIC DNA]</scope>
</reference>
<keyword evidence="4" id="KW-1185">Reference proteome</keyword>
<feature type="compositionally biased region" description="Low complexity" evidence="1">
    <location>
        <begin position="174"/>
        <end position="194"/>
    </location>
</feature>
<feature type="region of interest" description="Disordered" evidence="1">
    <location>
        <begin position="174"/>
        <end position="216"/>
    </location>
</feature>
<feature type="signal peptide" evidence="2">
    <location>
        <begin position="1"/>
        <end position="23"/>
    </location>
</feature>
<gene>
    <name evidence="3" type="ORF">CVIRNUC_010970</name>
</gene>
<name>A0AAV1IKH5_9CHLO</name>
<dbReference type="Proteomes" id="UP001314263">
    <property type="component" value="Unassembled WGS sequence"/>
</dbReference>
<keyword evidence="2" id="KW-0732">Signal</keyword>
<evidence type="ECO:0000313" key="3">
    <source>
        <dbReference type="EMBL" id="CAK0787748.1"/>
    </source>
</evidence>
<dbReference type="InterPro" id="IPR050149">
    <property type="entry name" value="Collagen_superfamily"/>
</dbReference>
<sequence length="216" mass="21554">MMQRWKVEIVACFLFILFSEIGCQKGDSVAGTAGIIQALANQSFGDTIFNGFPASRQDFRQDRADDGAVTRQEVTLIEANTALLINRTEQLQRQADENQSAIKAAIARINALTPGVNGTNGATGATGPAGLGEIGPIGSTGATGPTGTMGLMGPMGIMGSTGPIGLIGQAGSTGSTGSIGSPGTMGNTGPTGLTGQAGSGGAAGSIGPQGLIRKCR</sequence>
<proteinExistence type="predicted"/>
<comment type="caution">
    <text evidence="3">The sequence shown here is derived from an EMBL/GenBank/DDBJ whole genome shotgun (WGS) entry which is preliminary data.</text>
</comment>
<dbReference type="InterPro" id="IPR008160">
    <property type="entry name" value="Collagen"/>
</dbReference>
<dbReference type="EMBL" id="CAUYUE010000018">
    <property type="protein sequence ID" value="CAK0787748.1"/>
    <property type="molecule type" value="Genomic_DNA"/>
</dbReference>
<organism evidence="3 4">
    <name type="scientific">Coccomyxa viridis</name>
    <dbReference type="NCBI Taxonomy" id="1274662"/>
    <lineage>
        <taxon>Eukaryota</taxon>
        <taxon>Viridiplantae</taxon>
        <taxon>Chlorophyta</taxon>
        <taxon>core chlorophytes</taxon>
        <taxon>Trebouxiophyceae</taxon>
        <taxon>Trebouxiophyceae incertae sedis</taxon>
        <taxon>Coccomyxaceae</taxon>
        <taxon>Coccomyxa</taxon>
    </lineage>
</organism>
<dbReference type="PANTHER" id="PTHR24023:SF1095">
    <property type="entry name" value="EGF-LIKE DOMAIN-CONTAINING PROTEIN"/>
    <property type="match status" value="1"/>
</dbReference>
<feature type="compositionally biased region" description="Gly residues" evidence="1">
    <location>
        <begin position="195"/>
        <end position="204"/>
    </location>
</feature>
<dbReference type="AlphaFoldDB" id="A0AAV1IKH5"/>
<evidence type="ECO:0000256" key="1">
    <source>
        <dbReference type="SAM" id="MobiDB-lite"/>
    </source>
</evidence>
<protein>
    <submittedName>
        <fullName evidence="3">Uncharacterized protein</fullName>
    </submittedName>
</protein>
<dbReference type="GO" id="GO:0030198">
    <property type="term" value="P:extracellular matrix organization"/>
    <property type="evidence" value="ECO:0007669"/>
    <property type="project" value="TreeGrafter"/>
</dbReference>